<proteinExistence type="predicted"/>
<evidence type="ECO:0000256" key="2">
    <source>
        <dbReference type="ARBA" id="ARBA00004687"/>
    </source>
</evidence>
<dbReference type="InterPro" id="IPR009580">
    <property type="entry name" value="GPI_biosynthesis_protein_Pig-F"/>
</dbReference>
<dbReference type="OrthoDB" id="17366at2759"/>
<feature type="non-terminal residue" evidence="9">
    <location>
        <position position="1"/>
    </location>
</feature>
<evidence type="ECO:0000313" key="9">
    <source>
        <dbReference type="EMBL" id="ESP02915.1"/>
    </source>
</evidence>
<evidence type="ECO:0008006" key="11">
    <source>
        <dbReference type="Google" id="ProtNLM"/>
    </source>
</evidence>
<gene>
    <name evidence="9" type="ORF">LOTGIDRAFT_110699</name>
</gene>
<comment type="subcellular location">
    <subcellularLocation>
        <location evidence="1">Endoplasmic reticulum membrane</location>
        <topology evidence="1">Multi-pass membrane protein</topology>
    </subcellularLocation>
</comment>
<comment type="pathway">
    <text evidence="2">Glycolipid biosynthesis; glycosylphosphatidylinositol-anchor biosynthesis.</text>
</comment>
<feature type="transmembrane region" description="Helical" evidence="8">
    <location>
        <begin position="99"/>
        <end position="125"/>
    </location>
</feature>
<keyword evidence="4 8" id="KW-0812">Transmembrane</keyword>
<organism evidence="9 10">
    <name type="scientific">Lottia gigantea</name>
    <name type="common">Giant owl limpet</name>
    <dbReference type="NCBI Taxonomy" id="225164"/>
    <lineage>
        <taxon>Eukaryota</taxon>
        <taxon>Metazoa</taxon>
        <taxon>Spiralia</taxon>
        <taxon>Lophotrochozoa</taxon>
        <taxon>Mollusca</taxon>
        <taxon>Gastropoda</taxon>
        <taxon>Patellogastropoda</taxon>
        <taxon>Lottioidea</taxon>
        <taxon>Lottiidae</taxon>
        <taxon>Lottia</taxon>
    </lineage>
</organism>
<evidence type="ECO:0000256" key="6">
    <source>
        <dbReference type="ARBA" id="ARBA00022989"/>
    </source>
</evidence>
<dbReference type="Proteomes" id="UP000030746">
    <property type="component" value="Unassembled WGS sequence"/>
</dbReference>
<keyword evidence="5" id="KW-0256">Endoplasmic reticulum</keyword>
<keyword evidence="10" id="KW-1185">Reference proteome</keyword>
<dbReference type="UniPathway" id="UPA00196"/>
<dbReference type="GeneID" id="20230620"/>
<evidence type="ECO:0000256" key="7">
    <source>
        <dbReference type="ARBA" id="ARBA00023136"/>
    </source>
</evidence>
<dbReference type="EMBL" id="KB200129">
    <property type="protein sequence ID" value="ESP02915.1"/>
    <property type="molecule type" value="Genomic_DNA"/>
</dbReference>
<keyword evidence="6 8" id="KW-1133">Transmembrane helix</keyword>
<evidence type="ECO:0000256" key="4">
    <source>
        <dbReference type="ARBA" id="ARBA00022692"/>
    </source>
</evidence>
<dbReference type="GO" id="GO:0006506">
    <property type="term" value="P:GPI anchor biosynthetic process"/>
    <property type="evidence" value="ECO:0007669"/>
    <property type="project" value="UniProtKB-UniPathway"/>
</dbReference>
<sequence>ILISCIFYFYTSIVYGAPFLSKINETLHFSALLTTTTVIPLCLNLGPDINIWIKSLHLHSTDESSCLNVVYSITCMSSLFGAWLGAFPIPLDWDRPWQIWPISCVIGNILGYITGAFLSSIYILFKYRQLNKLKLT</sequence>
<keyword evidence="7 8" id="KW-0472">Membrane</keyword>
<evidence type="ECO:0000256" key="8">
    <source>
        <dbReference type="SAM" id="Phobius"/>
    </source>
</evidence>
<dbReference type="Pfam" id="PF06699">
    <property type="entry name" value="PIG-F"/>
    <property type="match status" value="1"/>
</dbReference>
<protein>
    <recommendedName>
        <fullName evidence="11">Phosphatidylinositol-glycan biosynthesis class F protein</fullName>
    </recommendedName>
</protein>
<feature type="transmembrane region" description="Helical" evidence="8">
    <location>
        <begin position="27"/>
        <end position="45"/>
    </location>
</feature>
<evidence type="ECO:0000256" key="5">
    <source>
        <dbReference type="ARBA" id="ARBA00022824"/>
    </source>
</evidence>
<accession>V4CKY9</accession>
<dbReference type="CTD" id="20230620"/>
<dbReference type="STRING" id="225164.V4CKY9"/>
<dbReference type="KEGG" id="lgi:LOTGIDRAFT_110699"/>
<evidence type="ECO:0000256" key="3">
    <source>
        <dbReference type="ARBA" id="ARBA00022502"/>
    </source>
</evidence>
<keyword evidence="3" id="KW-0337">GPI-anchor biosynthesis</keyword>
<reference evidence="9 10" key="1">
    <citation type="journal article" date="2013" name="Nature">
        <title>Insights into bilaterian evolution from three spiralian genomes.</title>
        <authorList>
            <person name="Simakov O."/>
            <person name="Marletaz F."/>
            <person name="Cho S.J."/>
            <person name="Edsinger-Gonzales E."/>
            <person name="Havlak P."/>
            <person name="Hellsten U."/>
            <person name="Kuo D.H."/>
            <person name="Larsson T."/>
            <person name="Lv J."/>
            <person name="Arendt D."/>
            <person name="Savage R."/>
            <person name="Osoegawa K."/>
            <person name="de Jong P."/>
            <person name="Grimwood J."/>
            <person name="Chapman J.A."/>
            <person name="Shapiro H."/>
            <person name="Aerts A."/>
            <person name="Otillar R.P."/>
            <person name="Terry A.Y."/>
            <person name="Boore J.L."/>
            <person name="Grigoriev I.V."/>
            <person name="Lindberg D.R."/>
            <person name="Seaver E.C."/>
            <person name="Weisblat D.A."/>
            <person name="Putnam N.H."/>
            <person name="Rokhsar D.S."/>
        </authorList>
    </citation>
    <scope>NUCLEOTIDE SEQUENCE [LARGE SCALE GENOMIC DNA]</scope>
</reference>
<feature type="transmembrane region" description="Helical" evidence="8">
    <location>
        <begin position="66"/>
        <end position="87"/>
    </location>
</feature>
<dbReference type="HOGENOM" id="CLU_102687_1_0_1"/>
<evidence type="ECO:0000256" key="1">
    <source>
        <dbReference type="ARBA" id="ARBA00004477"/>
    </source>
</evidence>
<dbReference type="RefSeq" id="XP_009046385.1">
    <property type="nucleotide sequence ID" value="XM_009048137.1"/>
</dbReference>
<evidence type="ECO:0000313" key="10">
    <source>
        <dbReference type="Proteomes" id="UP000030746"/>
    </source>
</evidence>
<dbReference type="OMA" id="QQWPLTC"/>
<dbReference type="GO" id="GO:0005789">
    <property type="term" value="C:endoplasmic reticulum membrane"/>
    <property type="evidence" value="ECO:0007669"/>
    <property type="project" value="UniProtKB-SubCell"/>
</dbReference>
<name>V4CKY9_LOTGI</name>
<dbReference type="AlphaFoldDB" id="V4CKY9"/>